<feature type="region of interest" description="Disordered" evidence="7">
    <location>
        <begin position="1"/>
        <end position="58"/>
    </location>
</feature>
<dbReference type="PANTHER" id="PTHR12965">
    <property type="entry name" value="VACUOLAR PROTEIN SORTING 54"/>
    <property type="match status" value="1"/>
</dbReference>
<dbReference type="GO" id="GO:0005829">
    <property type="term" value="C:cytosol"/>
    <property type="evidence" value="ECO:0007669"/>
    <property type="project" value="GOC"/>
</dbReference>
<comment type="similarity">
    <text evidence="2">Belongs to the VPS54 family.</text>
</comment>
<accession>A0A9P7KP37</accession>
<name>A0A9P7KP37_9AGAR</name>
<keyword evidence="10" id="KW-1185">Reference proteome</keyword>
<comment type="caution">
    <text evidence="9">The sequence shown here is derived from an EMBL/GenBank/DDBJ whole genome shotgun (WGS) entry which is preliminary data.</text>
</comment>
<dbReference type="AlphaFoldDB" id="A0A9P7KP37"/>
<evidence type="ECO:0000256" key="1">
    <source>
        <dbReference type="ARBA" id="ARBA00004601"/>
    </source>
</evidence>
<dbReference type="EMBL" id="JABCKI010000019">
    <property type="protein sequence ID" value="KAG5654121.1"/>
    <property type="molecule type" value="Genomic_DNA"/>
</dbReference>
<evidence type="ECO:0000313" key="10">
    <source>
        <dbReference type="Proteomes" id="UP000717328"/>
    </source>
</evidence>
<dbReference type="GO" id="GO:0042147">
    <property type="term" value="P:retrograde transport, endosome to Golgi"/>
    <property type="evidence" value="ECO:0007669"/>
    <property type="project" value="InterPro"/>
</dbReference>
<feature type="compositionally biased region" description="Low complexity" evidence="7">
    <location>
        <begin position="536"/>
        <end position="554"/>
    </location>
</feature>
<dbReference type="Pfam" id="PF07928">
    <property type="entry name" value="Vps54"/>
    <property type="match status" value="1"/>
</dbReference>
<dbReference type="GO" id="GO:0019905">
    <property type="term" value="F:syntaxin binding"/>
    <property type="evidence" value="ECO:0007669"/>
    <property type="project" value="TreeGrafter"/>
</dbReference>
<keyword evidence="4" id="KW-0653">Protein transport</keyword>
<proteinExistence type="inferred from homology"/>
<evidence type="ECO:0000256" key="7">
    <source>
        <dbReference type="SAM" id="MobiDB-lite"/>
    </source>
</evidence>
<feature type="region of interest" description="Disordered" evidence="7">
    <location>
        <begin position="534"/>
        <end position="554"/>
    </location>
</feature>
<feature type="compositionally biased region" description="Polar residues" evidence="7">
    <location>
        <begin position="1"/>
        <end position="11"/>
    </location>
</feature>
<evidence type="ECO:0000313" key="9">
    <source>
        <dbReference type="EMBL" id="KAG5654121.1"/>
    </source>
</evidence>
<reference evidence="9" key="1">
    <citation type="submission" date="2021-02" db="EMBL/GenBank/DDBJ databases">
        <authorList>
            <person name="Nieuwenhuis M."/>
            <person name="Van De Peppel L.J.J."/>
        </authorList>
    </citation>
    <scope>NUCLEOTIDE SEQUENCE</scope>
    <source>
        <strain evidence="9">D49</strain>
    </source>
</reference>
<comment type="subcellular location">
    <subcellularLocation>
        <location evidence="1">Golgi apparatus</location>
        <location evidence="1">trans-Golgi network</location>
    </subcellularLocation>
</comment>
<dbReference type="GO" id="GO:0000938">
    <property type="term" value="C:GARP complex"/>
    <property type="evidence" value="ECO:0007669"/>
    <property type="project" value="InterPro"/>
</dbReference>
<keyword evidence="6" id="KW-0175">Coiled coil</keyword>
<organism evidence="9 10">
    <name type="scientific">Sphagnurus paluster</name>
    <dbReference type="NCBI Taxonomy" id="117069"/>
    <lineage>
        <taxon>Eukaryota</taxon>
        <taxon>Fungi</taxon>
        <taxon>Dikarya</taxon>
        <taxon>Basidiomycota</taxon>
        <taxon>Agaricomycotina</taxon>
        <taxon>Agaricomycetes</taxon>
        <taxon>Agaricomycetidae</taxon>
        <taxon>Agaricales</taxon>
        <taxon>Tricholomatineae</taxon>
        <taxon>Lyophyllaceae</taxon>
        <taxon>Sphagnurus</taxon>
    </lineage>
</organism>
<gene>
    <name evidence="9" type="ORF">H0H81_007173</name>
</gene>
<protein>
    <recommendedName>
        <fullName evidence="8">Vacuolar protein sorting-associated protein 54 C-terminal domain-containing protein</fullName>
    </recommendedName>
</protein>
<evidence type="ECO:0000256" key="2">
    <source>
        <dbReference type="ARBA" id="ARBA00009150"/>
    </source>
</evidence>
<evidence type="ECO:0000256" key="3">
    <source>
        <dbReference type="ARBA" id="ARBA00022448"/>
    </source>
</evidence>
<keyword evidence="3" id="KW-0813">Transport</keyword>
<dbReference type="InterPro" id="IPR012501">
    <property type="entry name" value="Vps54_C"/>
</dbReference>
<feature type="domain" description="Vacuolar protein sorting-associated protein 54 C-terminal" evidence="8">
    <location>
        <begin position="717"/>
        <end position="787"/>
    </location>
</feature>
<evidence type="ECO:0000256" key="6">
    <source>
        <dbReference type="ARBA" id="ARBA00023054"/>
    </source>
</evidence>
<dbReference type="Proteomes" id="UP000717328">
    <property type="component" value="Unassembled WGS sequence"/>
</dbReference>
<sequence>MSDDGSLTVSRPASPVSALPATAKPYRFTWDPANRRPGPESVSGTTTDGRGGGDYFSAQPRLALNTADLGHPVLPDQWSSSKHGFHAISTVLNHPHKRQAPPKAHSALPAVVPADLPRVRRKDFDSYLRAVGPEWDRFQQSIELGRDGVAQIGDEERVIALPGPKAVPPLSTVPDVFFQQSFNLADPRTFNAVTDQSTTLDKFSHYADTVEQHLVLEISRRSTSFFAALTNLHDLHAESAHCLSRIAALRTLLTDLDNNSARRGLALIRRQRRAQHLVHLAHAVRAVAGVVDMGRVARSLVAAGQWGPALGVIEEMQRMWDAPAVEQPKATAARLEALTEEQEDDEDAQPPPAKPPAIQISMLRAYAELPEHLRALTMEIAAALSSELVAVLRVDLLERIARTRTVDGKGEVDVGLRDRLRPLIQGLVRTRGVKEGMLSWREVVLAEVRAVVSLRLPVGDTDTQATNGHVQGDETPTSRPGITAHLKGMQHADFMLLLQGIYAGLLNCVEGLQAQSHVIVEIVEVEADAYAKKTARPTATPTQPPISTSSSAAASPSAIRDELADILSSAAELANTQAAKVLSARVDEHAALALPDFLALFNDSWTFVVACEVLCRRMIVGLRGVVVSQAKVFLQAFHQARISRSAKLVEDEQWNPAEVSPALQHITDMLIDSAMRDAPELLIKSEPGSVTTASAPPGGNGSSASAPGAKHLRIEERTYFAVSATAEVLVLLLDYVRLVVNLTMLTTDTMSRVIEFLKAFNSRTCQVVLGAGAMRSAGLKNITAKHLGG</sequence>
<dbReference type="GO" id="GO:0006896">
    <property type="term" value="P:Golgi to vacuole transport"/>
    <property type="evidence" value="ECO:0007669"/>
    <property type="project" value="TreeGrafter"/>
</dbReference>
<dbReference type="PANTHER" id="PTHR12965:SF0">
    <property type="entry name" value="VACUOLAR PROTEIN SORTING-ASSOCIATED PROTEIN 54"/>
    <property type="match status" value="1"/>
</dbReference>
<evidence type="ECO:0000259" key="8">
    <source>
        <dbReference type="Pfam" id="PF07928"/>
    </source>
</evidence>
<evidence type="ECO:0000256" key="5">
    <source>
        <dbReference type="ARBA" id="ARBA00023034"/>
    </source>
</evidence>
<dbReference type="GO" id="GO:0015031">
    <property type="term" value="P:protein transport"/>
    <property type="evidence" value="ECO:0007669"/>
    <property type="project" value="UniProtKB-KW"/>
</dbReference>
<keyword evidence="5" id="KW-0333">Golgi apparatus</keyword>
<reference evidence="9" key="2">
    <citation type="submission" date="2021-10" db="EMBL/GenBank/DDBJ databases">
        <title>Phylogenomics reveals ancestral predisposition of the termite-cultivated fungus Termitomyces towards a domesticated lifestyle.</title>
        <authorList>
            <person name="Auxier B."/>
            <person name="Grum-Grzhimaylo A."/>
            <person name="Cardenas M.E."/>
            <person name="Lodge J.D."/>
            <person name="Laessoe T."/>
            <person name="Pedersen O."/>
            <person name="Smith M.E."/>
            <person name="Kuyper T.W."/>
            <person name="Franco-Molano E.A."/>
            <person name="Baroni T.J."/>
            <person name="Aanen D.K."/>
        </authorList>
    </citation>
    <scope>NUCLEOTIDE SEQUENCE</scope>
    <source>
        <strain evidence="9">D49</strain>
    </source>
</reference>
<evidence type="ECO:0000256" key="4">
    <source>
        <dbReference type="ARBA" id="ARBA00022927"/>
    </source>
</evidence>
<dbReference type="OrthoDB" id="10259024at2759"/>
<dbReference type="InterPro" id="IPR039745">
    <property type="entry name" value="Vps54"/>
</dbReference>